<name>A0A6P5ZSW9_DURZI</name>
<dbReference type="GO" id="GO:0080143">
    <property type="term" value="P:regulation of amino acid export"/>
    <property type="evidence" value="ECO:0007669"/>
    <property type="project" value="InterPro"/>
</dbReference>
<gene>
    <name evidence="10" type="primary">LOC111303668</name>
</gene>
<dbReference type="RefSeq" id="XP_022755829.1">
    <property type="nucleotide sequence ID" value="XM_022900094.1"/>
</dbReference>
<evidence type="ECO:0000256" key="5">
    <source>
        <dbReference type="ARBA" id="ARBA00022970"/>
    </source>
</evidence>
<evidence type="ECO:0000256" key="7">
    <source>
        <dbReference type="ARBA" id="ARBA00023136"/>
    </source>
</evidence>
<keyword evidence="6 8" id="KW-1133">Transmembrane helix</keyword>
<protein>
    <submittedName>
        <fullName evidence="10">Protein GLUTAMINE DUMPER 6-like</fullName>
    </submittedName>
</protein>
<keyword evidence="7 8" id="KW-0472">Membrane</keyword>
<evidence type="ECO:0000256" key="4">
    <source>
        <dbReference type="ARBA" id="ARBA00022692"/>
    </source>
</evidence>
<accession>A0A6P5ZSW9</accession>
<evidence type="ECO:0000313" key="10">
    <source>
        <dbReference type="RefSeq" id="XP_022755829.1"/>
    </source>
</evidence>
<evidence type="ECO:0000256" key="3">
    <source>
        <dbReference type="ARBA" id="ARBA00022448"/>
    </source>
</evidence>
<keyword evidence="5" id="KW-0029">Amino-acid transport</keyword>
<organism evidence="9 10">
    <name type="scientific">Durio zibethinus</name>
    <name type="common">Durian</name>
    <dbReference type="NCBI Taxonomy" id="66656"/>
    <lineage>
        <taxon>Eukaryota</taxon>
        <taxon>Viridiplantae</taxon>
        <taxon>Streptophyta</taxon>
        <taxon>Embryophyta</taxon>
        <taxon>Tracheophyta</taxon>
        <taxon>Spermatophyta</taxon>
        <taxon>Magnoliopsida</taxon>
        <taxon>eudicotyledons</taxon>
        <taxon>Gunneridae</taxon>
        <taxon>Pentapetalae</taxon>
        <taxon>rosids</taxon>
        <taxon>malvids</taxon>
        <taxon>Malvales</taxon>
        <taxon>Malvaceae</taxon>
        <taxon>Helicteroideae</taxon>
        <taxon>Durio</taxon>
    </lineage>
</organism>
<keyword evidence="4 8" id="KW-0812">Transmembrane</keyword>
<evidence type="ECO:0000256" key="6">
    <source>
        <dbReference type="ARBA" id="ARBA00022989"/>
    </source>
</evidence>
<dbReference type="KEGG" id="dzi:111303668"/>
<sequence length="142" mass="15900">MSTTDSYHDSASSDPERLHWNPAMEYLFGVLLVIITLMAVILLKFSCSKLQPAPNPPPSYHSERPEQQLEIKLENYDAPAASDEVFVIMAGEQTPSCLAKPVASPTTRPCEQGESDFQSFETKEIAVSFNFIIEISCKWLMK</sequence>
<dbReference type="InterPro" id="IPR040359">
    <property type="entry name" value="GDU"/>
</dbReference>
<dbReference type="PANTHER" id="PTHR33228">
    <property type="entry name" value="PROTEIN GLUTAMINE DUMPER 4-RELATED"/>
    <property type="match status" value="1"/>
</dbReference>
<dbReference type="GeneID" id="111303668"/>
<evidence type="ECO:0000256" key="1">
    <source>
        <dbReference type="ARBA" id="ARBA00004167"/>
    </source>
</evidence>
<keyword evidence="9" id="KW-1185">Reference proteome</keyword>
<comment type="subcellular location">
    <subcellularLocation>
        <location evidence="1">Membrane</location>
        <topology evidence="1">Single-pass membrane protein</topology>
    </subcellularLocation>
</comment>
<dbReference type="GO" id="GO:0006865">
    <property type="term" value="P:amino acid transport"/>
    <property type="evidence" value="ECO:0007669"/>
    <property type="project" value="UniProtKB-KW"/>
</dbReference>
<evidence type="ECO:0000256" key="8">
    <source>
        <dbReference type="SAM" id="Phobius"/>
    </source>
</evidence>
<proteinExistence type="inferred from homology"/>
<feature type="transmembrane region" description="Helical" evidence="8">
    <location>
        <begin position="26"/>
        <end position="45"/>
    </location>
</feature>
<dbReference type="OrthoDB" id="998869at2759"/>
<dbReference type="AlphaFoldDB" id="A0A6P5ZSW9"/>
<dbReference type="PANTHER" id="PTHR33228:SF76">
    <property type="entry name" value="PROTEIN GLUTAMINE DUMPER 7"/>
    <property type="match status" value="1"/>
</dbReference>
<dbReference type="GO" id="GO:0016020">
    <property type="term" value="C:membrane"/>
    <property type="evidence" value="ECO:0007669"/>
    <property type="project" value="UniProtKB-SubCell"/>
</dbReference>
<reference evidence="10" key="1">
    <citation type="submission" date="2025-08" db="UniProtKB">
        <authorList>
            <consortium name="RefSeq"/>
        </authorList>
    </citation>
    <scope>IDENTIFICATION</scope>
    <source>
        <tissue evidence="10">Fruit stalk</tissue>
    </source>
</reference>
<evidence type="ECO:0000256" key="2">
    <source>
        <dbReference type="ARBA" id="ARBA00009977"/>
    </source>
</evidence>
<dbReference type="Proteomes" id="UP000515121">
    <property type="component" value="Unplaced"/>
</dbReference>
<evidence type="ECO:0000313" key="9">
    <source>
        <dbReference type="Proteomes" id="UP000515121"/>
    </source>
</evidence>
<keyword evidence="3" id="KW-0813">Transport</keyword>
<comment type="similarity">
    <text evidence="2">Belongs to the GLUTAMINE DUMPER 1 (TC 9.B.60) family.</text>
</comment>